<feature type="coiled-coil region" evidence="9">
    <location>
        <begin position="152"/>
        <end position="186"/>
    </location>
</feature>
<dbReference type="CDD" id="cd16917">
    <property type="entry name" value="HATPase_UhpB-NarQ-NarX-like"/>
    <property type="match status" value="1"/>
</dbReference>
<keyword evidence="10" id="KW-0472">Membrane</keyword>
<sequence>MMRSFWLWLILLIIAWLFALTYSTTNLFEMPLRLISCTIFFALFFLSPLFDKKENVYTIILAIASLFTIISLWPMKGQSPNPYTIIVFSIIAGNAVQRLKSFQALIIGAILFIGLIIPHFFHYPTYPLLYIMLYTALVTIGLTAYKMTLTNEEVLQEKNEALLSEYRRLKRRIASDEKDARQEERAEIAREIHDSVGHRLTALLMQLEVFRMQAQSEEKEKIQELKLLAKESLEETRNAVKTLKHEDVGGLTAIINLIRRLEAESFIKVNFSIRHGALSVPLRNEQAVAVYRAVQEALTNMMRHSRSRHVDIVFEAPAGSVFRFEVSNPTTEKTELHEGFGLTSMRERIEQAGGNLEINVYKDVFLVRGTFPLLDKER</sequence>
<dbReference type="GO" id="GO:0046983">
    <property type="term" value="F:protein dimerization activity"/>
    <property type="evidence" value="ECO:0007669"/>
    <property type="project" value="InterPro"/>
</dbReference>
<dbReference type="PANTHER" id="PTHR24421">
    <property type="entry name" value="NITRATE/NITRITE SENSOR PROTEIN NARX-RELATED"/>
    <property type="match status" value="1"/>
</dbReference>
<keyword evidence="10" id="KW-0812">Transmembrane</keyword>
<dbReference type="InterPro" id="IPR050482">
    <property type="entry name" value="Sensor_HK_TwoCompSys"/>
</dbReference>
<dbReference type="AlphaFoldDB" id="E6TZB8"/>
<evidence type="ECO:0000256" key="10">
    <source>
        <dbReference type="SAM" id="Phobius"/>
    </source>
</evidence>
<keyword evidence="8" id="KW-0902">Two-component regulatory system</keyword>
<evidence type="ECO:0000256" key="4">
    <source>
        <dbReference type="ARBA" id="ARBA00022679"/>
    </source>
</evidence>
<keyword evidence="10" id="KW-1133">Transmembrane helix</keyword>
<keyword evidence="9" id="KW-0175">Coiled coil</keyword>
<evidence type="ECO:0000256" key="9">
    <source>
        <dbReference type="SAM" id="Coils"/>
    </source>
</evidence>
<dbReference type="eggNOG" id="COG4585">
    <property type="taxonomic scope" value="Bacteria"/>
</dbReference>
<dbReference type="PANTHER" id="PTHR24421:SF10">
    <property type="entry name" value="NITRATE_NITRITE SENSOR PROTEIN NARQ"/>
    <property type="match status" value="1"/>
</dbReference>
<dbReference type="HOGENOM" id="CLU_000445_20_15_9"/>
<dbReference type="Proteomes" id="UP000001401">
    <property type="component" value="Chromosome"/>
</dbReference>
<accession>E6TZB8</accession>
<dbReference type="Gene3D" id="3.30.565.10">
    <property type="entry name" value="Histidine kinase-like ATPase, C-terminal domain"/>
    <property type="match status" value="1"/>
</dbReference>
<keyword evidence="4" id="KW-0808">Transferase</keyword>
<dbReference type="InterPro" id="IPR036890">
    <property type="entry name" value="HATPase_C_sf"/>
</dbReference>
<evidence type="ECO:0000256" key="3">
    <source>
        <dbReference type="ARBA" id="ARBA00022553"/>
    </source>
</evidence>
<evidence type="ECO:0000313" key="12">
    <source>
        <dbReference type="EMBL" id="ADU28980.1"/>
    </source>
</evidence>
<dbReference type="GO" id="GO:0000155">
    <property type="term" value="F:phosphorelay sensor kinase activity"/>
    <property type="evidence" value="ECO:0007669"/>
    <property type="project" value="InterPro"/>
</dbReference>
<keyword evidence="3" id="KW-0597">Phosphoprotein</keyword>
<gene>
    <name evidence="12" type="ordered locus">Bcell_0698</name>
</gene>
<evidence type="ECO:0000256" key="6">
    <source>
        <dbReference type="ARBA" id="ARBA00022777"/>
    </source>
</evidence>
<feature type="transmembrane region" description="Helical" evidence="10">
    <location>
        <begin position="127"/>
        <end position="145"/>
    </location>
</feature>
<evidence type="ECO:0000256" key="8">
    <source>
        <dbReference type="ARBA" id="ARBA00023012"/>
    </source>
</evidence>
<feature type="transmembrane region" description="Helical" evidence="10">
    <location>
        <begin position="57"/>
        <end position="75"/>
    </location>
</feature>
<evidence type="ECO:0000259" key="11">
    <source>
        <dbReference type="Pfam" id="PF07730"/>
    </source>
</evidence>
<dbReference type="Pfam" id="PF07730">
    <property type="entry name" value="HisKA_3"/>
    <property type="match status" value="1"/>
</dbReference>
<dbReference type="GO" id="GO:0016020">
    <property type="term" value="C:membrane"/>
    <property type="evidence" value="ECO:0007669"/>
    <property type="project" value="InterPro"/>
</dbReference>
<feature type="domain" description="Signal transduction histidine kinase subgroup 3 dimerisation and phosphoacceptor" evidence="11">
    <location>
        <begin position="184"/>
        <end position="246"/>
    </location>
</feature>
<name>E6TZB8_EVAC2</name>
<keyword evidence="5" id="KW-0547">Nucleotide-binding</keyword>
<dbReference type="EMBL" id="CP002394">
    <property type="protein sequence ID" value="ADU28980.1"/>
    <property type="molecule type" value="Genomic_DNA"/>
</dbReference>
<dbReference type="GO" id="GO:0005524">
    <property type="term" value="F:ATP binding"/>
    <property type="evidence" value="ECO:0007669"/>
    <property type="project" value="UniProtKB-KW"/>
</dbReference>
<dbReference type="RefSeq" id="WP_013487321.1">
    <property type="nucleotide sequence ID" value="NC_014829.1"/>
</dbReference>
<dbReference type="EC" id="2.7.13.3" evidence="2"/>
<evidence type="ECO:0000256" key="5">
    <source>
        <dbReference type="ARBA" id="ARBA00022741"/>
    </source>
</evidence>
<dbReference type="KEGG" id="bco:Bcell_0698"/>
<dbReference type="Gene3D" id="1.20.5.1930">
    <property type="match status" value="1"/>
</dbReference>
<dbReference type="InterPro" id="IPR011712">
    <property type="entry name" value="Sig_transdc_His_kin_sub3_dim/P"/>
</dbReference>
<keyword evidence="6 12" id="KW-0418">Kinase</keyword>
<keyword evidence="7" id="KW-0067">ATP-binding</keyword>
<dbReference type="STRING" id="649639.Bcell_0698"/>
<feature type="transmembrane region" description="Helical" evidence="10">
    <location>
        <begin position="104"/>
        <end position="121"/>
    </location>
</feature>
<evidence type="ECO:0000256" key="2">
    <source>
        <dbReference type="ARBA" id="ARBA00012438"/>
    </source>
</evidence>
<proteinExistence type="predicted"/>
<feature type="transmembrane region" description="Helical" evidence="10">
    <location>
        <begin position="33"/>
        <end position="50"/>
    </location>
</feature>
<reference evidence="12 13" key="1">
    <citation type="submission" date="2010-12" db="EMBL/GenBank/DDBJ databases">
        <title>Complete sequence of Bacillus cellulosilyticus DSM 2522.</title>
        <authorList>
            <consortium name="US DOE Joint Genome Institute"/>
            <person name="Lucas S."/>
            <person name="Copeland A."/>
            <person name="Lapidus A."/>
            <person name="Cheng J.-F."/>
            <person name="Bruce D."/>
            <person name="Goodwin L."/>
            <person name="Pitluck S."/>
            <person name="Chertkov O."/>
            <person name="Detter J.C."/>
            <person name="Han C."/>
            <person name="Tapia R."/>
            <person name="Land M."/>
            <person name="Hauser L."/>
            <person name="Jeffries C."/>
            <person name="Kyrpides N."/>
            <person name="Ivanova N."/>
            <person name="Mikhailova N."/>
            <person name="Brumm P."/>
            <person name="Mead D."/>
            <person name="Woyke T."/>
        </authorList>
    </citation>
    <scope>NUCLEOTIDE SEQUENCE [LARGE SCALE GENOMIC DNA]</scope>
    <source>
        <strain evidence="13">ATCC 21833 / DSM 2522 / FERM P-1141 / JCM 9156 / N-4</strain>
    </source>
</reference>
<organism evidence="12 13">
    <name type="scientific">Evansella cellulosilytica (strain ATCC 21833 / DSM 2522 / FERM P-1141 / JCM 9156 / N-4)</name>
    <name type="common">Bacillus cellulosilyticus</name>
    <dbReference type="NCBI Taxonomy" id="649639"/>
    <lineage>
        <taxon>Bacteria</taxon>
        <taxon>Bacillati</taxon>
        <taxon>Bacillota</taxon>
        <taxon>Bacilli</taxon>
        <taxon>Bacillales</taxon>
        <taxon>Bacillaceae</taxon>
        <taxon>Evansella</taxon>
    </lineage>
</organism>
<comment type="catalytic activity">
    <reaction evidence="1">
        <text>ATP + protein L-histidine = ADP + protein N-phospho-L-histidine.</text>
        <dbReference type="EC" id="2.7.13.3"/>
    </reaction>
</comment>
<keyword evidence="13" id="KW-1185">Reference proteome</keyword>
<protein>
    <recommendedName>
        <fullName evidence="2">histidine kinase</fullName>
        <ecNumber evidence="2">2.7.13.3</ecNumber>
    </recommendedName>
</protein>
<evidence type="ECO:0000256" key="7">
    <source>
        <dbReference type="ARBA" id="ARBA00022840"/>
    </source>
</evidence>
<evidence type="ECO:0000256" key="1">
    <source>
        <dbReference type="ARBA" id="ARBA00000085"/>
    </source>
</evidence>
<evidence type="ECO:0000313" key="13">
    <source>
        <dbReference type="Proteomes" id="UP000001401"/>
    </source>
</evidence>